<dbReference type="CDD" id="cd00130">
    <property type="entry name" value="PAS"/>
    <property type="match status" value="1"/>
</dbReference>
<name>A0AB34KWI0_9PEZI</name>
<accession>A0AB34KWI0</accession>
<feature type="domain" description="PAS" evidence="6">
    <location>
        <begin position="511"/>
        <end position="586"/>
    </location>
</feature>
<dbReference type="InterPro" id="IPR036097">
    <property type="entry name" value="HisK_dim/P_sf"/>
</dbReference>
<dbReference type="Pfam" id="PF00512">
    <property type="entry name" value="HisKA"/>
    <property type="match status" value="1"/>
</dbReference>
<dbReference type="GeneID" id="96005388"/>
<reference evidence="7 8" key="1">
    <citation type="journal article" date="2020" name="Microbiol. Resour. Announc.">
        <title>Draft Genome Sequence of a Cladosporium Species Isolated from the Mesophotic Ascidian Didemnum maculosum.</title>
        <authorList>
            <person name="Gioti A."/>
            <person name="Siaperas R."/>
            <person name="Nikolaivits E."/>
            <person name="Le Goff G."/>
            <person name="Ouazzani J."/>
            <person name="Kotoulas G."/>
            <person name="Topakas E."/>
        </authorList>
    </citation>
    <scope>NUCLEOTIDE SEQUENCE [LARGE SCALE GENOMIC DNA]</scope>
    <source>
        <strain evidence="7 8">TM138-S3</strain>
    </source>
</reference>
<proteinExistence type="predicted"/>
<dbReference type="SUPFAM" id="SSF55785">
    <property type="entry name" value="PYP-like sensor domain (PAS domain)"/>
    <property type="match status" value="1"/>
</dbReference>
<dbReference type="Pfam" id="PF00072">
    <property type="entry name" value="Response_reg"/>
    <property type="match status" value="1"/>
</dbReference>
<dbReference type="Pfam" id="PF02518">
    <property type="entry name" value="HATPase_c"/>
    <property type="match status" value="1"/>
</dbReference>
<evidence type="ECO:0000256" key="1">
    <source>
        <dbReference type="ARBA" id="ARBA00022553"/>
    </source>
</evidence>
<dbReference type="EMBL" id="JAAQHG020000010">
    <property type="protein sequence ID" value="KAL1587509.1"/>
    <property type="molecule type" value="Genomic_DNA"/>
</dbReference>
<dbReference type="AlphaFoldDB" id="A0AB34KWI0"/>
<dbReference type="SMART" id="SM00091">
    <property type="entry name" value="PAS"/>
    <property type="match status" value="2"/>
</dbReference>
<dbReference type="SMART" id="SM00448">
    <property type="entry name" value="REC"/>
    <property type="match status" value="1"/>
</dbReference>
<dbReference type="Gene3D" id="3.30.565.10">
    <property type="entry name" value="Histidine kinase-like ATPase, C-terminal domain"/>
    <property type="match status" value="1"/>
</dbReference>
<keyword evidence="8" id="KW-1185">Reference proteome</keyword>
<dbReference type="InterPro" id="IPR005467">
    <property type="entry name" value="His_kinase_dom"/>
</dbReference>
<dbReference type="SMART" id="SM00387">
    <property type="entry name" value="HATPase_c"/>
    <property type="match status" value="1"/>
</dbReference>
<evidence type="ECO:0000256" key="3">
    <source>
        <dbReference type="SAM" id="MobiDB-lite"/>
    </source>
</evidence>
<evidence type="ECO:0000256" key="2">
    <source>
        <dbReference type="PROSITE-ProRule" id="PRU00169"/>
    </source>
</evidence>
<dbReference type="RefSeq" id="XP_069230614.1">
    <property type="nucleotide sequence ID" value="XM_069372550.1"/>
</dbReference>
<sequence length="1167" mass="129550">MDEDLPGYLRALVAFLGPDHCPAAIFERSSSRNGEWTVVYQNPAFRRNGLTTEDATTSLQRLGYQYTDNGHKRRCTEWVFRPLGGNFVAAVHNPIAAQPTVDDKKNDEQSLPLEERSASDCVVEKLDWIKYPAQNLTSWQQFFLQHNWSNTPLGPLSDWSFELRSVVLSAMADPAPRTIYWGNENALLYNEAFVPIFGVNHPDCLGQPLEIAWRPGMREIIWPYIERAYEGKAQTISRLPLHLQRHGPLEETYWDATLTPAIGPCGGAIGVQNVLAECTKAVRGERRRIATSNIGKRISATATLEELWAMFLHGLQCEVVDLPFAAFYSAEHDLSELVSESTDSNTYTPERTIATLEGTMGVLRPEDLPQAFILADATLPEPTKILAKAITTAWKEQRSIILGSEDTPLPSAFALSNPDRGFGDTVKQAVIIPVTSISNRDLMGVLIVGTCPRVFDEFYHMWLNILGDVLSRAAAFISLPMEQRRAQKMADDINNALAQQLRLTTLQAERSDAKFSRMAKLAPIGMYVLDPDGSPIYVNDAYRDLVPVSPEGRTFSFNKQSDWTDLIHPEDIGRFWECWQKVIVEKIPAVCEYRIMKGWRSTDKATGEELTGDTWLLATSFPEIEPDGRVSVIMGWLTDISKQKAAEKLLSQRLEDALETKRQSENFIDMTSHEMRNPLSAILQSADSIVSSLPSANATASERKGALTGRLVEDIVDAAQTIILCAQHQKRIVDDILTLSKLDASLLEISPDKVQPPQLVGKALRMFEAEISRANIKAKLLVEPTYDKLAVDWVVLDPSRLLQVVINLLTNAIKFTQYSDVREVTVYLGASYERPTGKHHGINFIPLRHSKVAHTPNGEWGDGEDIYLQIAVTDTGSGLDDEQMHVLFQRFAQASPKTYKQYGGSGLGLFISRELCELQGGQIGVSSSNGTTFAFYVKAKRWVPNDAEELAPLTRFVSASSSPMVFSRRGSSVIGSAHEQSEAPRRGSALDGVVEQSPNESPAVPKGPPASELEHLKHLHVLIVEDNLINQKVMAQQLRKAGLTVHVANHGVECLDFISQSSYSSEPNTPEQEKSVELSPTPLSIVLLDLEMPTMDGLTCIRHIREKQLNGEILGHVPVIAVTANARSEQINNAIEAGMDEVVTKPFRIPELVPQMRKLVAEVLGRN</sequence>
<dbReference type="PANTHER" id="PTHR43719:SF30">
    <property type="entry name" value="TWO-COMPONENT SYSTEM RESPONSE REGULATOR"/>
    <property type="match status" value="1"/>
</dbReference>
<dbReference type="InterPro" id="IPR000014">
    <property type="entry name" value="PAS"/>
</dbReference>
<dbReference type="Gene3D" id="1.10.287.130">
    <property type="match status" value="1"/>
</dbReference>
<dbReference type="SUPFAM" id="SSF55874">
    <property type="entry name" value="ATPase domain of HSP90 chaperone/DNA topoisomerase II/histidine kinase"/>
    <property type="match status" value="1"/>
</dbReference>
<dbReference type="InterPro" id="IPR011006">
    <property type="entry name" value="CheY-like_superfamily"/>
</dbReference>
<evidence type="ECO:0000259" key="4">
    <source>
        <dbReference type="PROSITE" id="PS50109"/>
    </source>
</evidence>
<dbReference type="InterPro" id="IPR001789">
    <property type="entry name" value="Sig_transdc_resp-reg_receiver"/>
</dbReference>
<dbReference type="SMART" id="SM00388">
    <property type="entry name" value="HisKA"/>
    <property type="match status" value="1"/>
</dbReference>
<feature type="region of interest" description="Disordered" evidence="3">
    <location>
        <begin position="973"/>
        <end position="1008"/>
    </location>
</feature>
<dbReference type="InterPro" id="IPR003594">
    <property type="entry name" value="HATPase_dom"/>
</dbReference>
<evidence type="ECO:0000313" key="8">
    <source>
        <dbReference type="Proteomes" id="UP000803884"/>
    </source>
</evidence>
<gene>
    <name evidence="7" type="ORF">WHR41_03944</name>
</gene>
<dbReference type="PROSITE" id="PS50109">
    <property type="entry name" value="HIS_KIN"/>
    <property type="match status" value="1"/>
</dbReference>
<feature type="modified residue" description="4-aspartylphosphate" evidence="2">
    <location>
        <position position="1089"/>
    </location>
</feature>
<feature type="domain" description="Histidine kinase" evidence="4">
    <location>
        <begin position="670"/>
        <end position="941"/>
    </location>
</feature>
<dbReference type="InterPro" id="IPR050956">
    <property type="entry name" value="2C_system_His_kinase"/>
</dbReference>
<feature type="domain" description="Response regulatory" evidence="5">
    <location>
        <begin position="1020"/>
        <end position="1160"/>
    </location>
</feature>
<dbReference type="GO" id="GO:0000155">
    <property type="term" value="F:phosphorelay sensor kinase activity"/>
    <property type="evidence" value="ECO:0007669"/>
    <property type="project" value="InterPro"/>
</dbReference>
<evidence type="ECO:0000313" key="7">
    <source>
        <dbReference type="EMBL" id="KAL1587509.1"/>
    </source>
</evidence>
<dbReference type="PRINTS" id="PR00344">
    <property type="entry name" value="BCTRLSENSOR"/>
</dbReference>
<protein>
    <submittedName>
        <fullName evidence="7">Uncharacterized protein</fullName>
    </submittedName>
</protein>
<dbReference type="InterPro" id="IPR035965">
    <property type="entry name" value="PAS-like_dom_sf"/>
</dbReference>
<dbReference type="SUPFAM" id="SSF47384">
    <property type="entry name" value="Homodimeric domain of signal transducing histidine kinase"/>
    <property type="match status" value="1"/>
</dbReference>
<dbReference type="SUPFAM" id="SSF52172">
    <property type="entry name" value="CheY-like"/>
    <property type="match status" value="1"/>
</dbReference>
<dbReference type="Proteomes" id="UP000803884">
    <property type="component" value="Unassembled WGS sequence"/>
</dbReference>
<dbReference type="Gene3D" id="3.30.450.20">
    <property type="entry name" value="PAS domain"/>
    <property type="match status" value="2"/>
</dbReference>
<dbReference type="PANTHER" id="PTHR43719">
    <property type="entry name" value="TWO-COMPONENT HISTIDINE KINASE"/>
    <property type="match status" value="1"/>
</dbReference>
<dbReference type="Gene3D" id="3.40.50.2300">
    <property type="match status" value="1"/>
</dbReference>
<evidence type="ECO:0000259" key="6">
    <source>
        <dbReference type="PROSITE" id="PS50112"/>
    </source>
</evidence>
<dbReference type="PROSITE" id="PS50112">
    <property type="entry name" value="PAS"/>
    <property type="match status" value="1"/>
</dbReference>
<dbReference type="CDD" id="cd17546">
    <property type="entry name" value="REC_hyHK_CKI1_RcsC-like"/>
    <property type="match status" value="1"/>
</dbReference>
<dbReference type="InterPro" id="IPR004358">
    <property type="entry name" value="Sig_transdc_His_kin-like_C"/>
</dbReference>
<keyword evidence="1 2" id="KW-0597">Phosphoprotein</keyword>
<comment type="caution">
    <text evidence="7">The sequence shown here is derived from an EMBL/GenBank/DDBJ whole genome shotgun (WGS) entry which is preliminary data.</text>
</comment>
<dbReference type="InterPro" id="IPR036890">
    <property type="entry name" value="HATPase_C_sf"/>
</dbReference>
<organism evidence="7 8">
    <name type="scientific">Cladosporium halotolerans</name>
    <dbReference type="NCBI Taxonomy" id="1052096"/>
    <lineage>
        <taxon>Eukaryota</taxon>
        <taxon>Fungi</taxon>
        <taxon>Dikarya</taxon>
        <taxon>Ascomycota</taxon>
        <taxon>Pezizomycotina</taxon>
        <taxon>Dothideomycetes</taxon>
        <taxon>Dothideomycetidae</taxon>
        <taxon>Cladosporiales</taxon>
        <taxon>Cladosporiaceae</taxon>
        <taxon>Cladosporium</taxon>
    </lineage>
</organism>
<dbReference type="InterPro" id="IPR003661">
    <property type="entry name" value="HisK_dim/P_dom"/>
</dbReference>
<dbReference type="CDD" id="cd00082">
    <property type="entry name" value="HisKA"/>
    <property type="match status" value="1"/>
</dbReference>
<evidence type="ECO:0000259" key="5">
    <source>
        <dbReference type="PROSITE" id="PS50110"/>
    </source>
</evidence>
<dbReference type="PROSITE" id="PS50110">
    <property type="entry name" value="RESPONSE_REGULATORY"/>
    <property type="match status" value="1"/>
</dbReference>